<name>A0A1H1FNL9_9EURY</name>
<keyword evidence="5" id="KW-0378">Hydrolase</keyword>
<dbReference type="Pfam" id="PF08532">
    <property type="entry name" value="Glyco_hydro_42M"/>
    <property type="match status" value="1"/>
</dbReference>
<keyword evidence="6" id="KW-0862">Zinc</keyword>
<reference evidence="12" key="1">
    <citation type="submission" date="2016-10" db="EMBL/GenBank/DDBJ databases">
        <authorList>
            <person name="Varghese N."/>
            <person name="Submissions S."/>
        </authorList>
    </citation>
    <scope>NUCLEOTIDE SEQUENCE [LARGE SCALE GENOMIC DNA]</scope>
    <source>
        <strain evidence="12">CGMCC 1.12397</strain>
    </source>
</reference>
<dbReference type="Gene3D" id="3.20.20.80">
    <property type="entry name" value="Glycosidases"/>
    <property type="match status" value="1"/>
</dbReference>
<evidence type="ECO:0000256" key="2">
    <source>
        <dbReference type="ARBA" id="ARBA00005940"/>
    </source>
</evidence>
<dbReference type="GO" id="GO:0009341">
    <property type="term" value="C:beta-galactosidase complex"/>
    <property type="evidence" value="ECO:0007669"/>
    <property type="project" value="InterPro"/>
</dbReference>
<dbReference type="GO" id="GO:0004565">
    <property type="term" value="F:beta-galactosidase activity"/>
    <property type="evidence" value="ECO:0007669"/>
    <property type="project" value="UniProtKB-EC"/>
</dbReference>
<dbReference type="RefSeq" id="WP_092538811.1">
    <property type="nucleotide sequence ID" value="NZ_FNKQ01000004.1"/>
</dbReference>
<evidence type="ECO:0000256" key="3">
    <source>
        <dbReference type="ARBA" id="ARBA00012756"/>
    </source>
</evidence>
<evidence type="ECO:0000313" key="11">
    <source>
        <dbReference type="EMBL" id="SDR02510.1"/>
    </source>
</evidence>
<dbReference type="EMBL" id="FNKQ01000004">
    <property type="protein sequence ID" value="SDR02510.1"/>
    <property type="molecule type" value="Genomic_DNA"/>
</dbReference>
<dbReference type="EC" id="3.2.1.23" evidence="3"/>
<dbReference type="Proteomes" id="UP000199289">
    <property type="component" value="Unassembled WGS sequence"/>
</dbReference>
<dbReference type="PANTHER" id="PTHR36447:SF2">
    <property type="entry name" value="BETA-GALACTOSIDASE YESZ"/>
    <property type="match status" value="1"/>
</dbReference>
<evidence type="ECO:0000256" key="5">
    <source>
        <dbReference type="ARBA" id="ARBA00022801"/>
    </source>
</evidence>
<dbReference type="Proteomes" id="UP000255421">
    <property type="component" value="Unassembled WGS sequence"/>
</dbReference>
<dbReference type="AlphaFoldDB" id="A0A1H1FNL9"/>
<evidence type="ECO:0000259" key="8">
    <source>
        <dbReference type="Pfam" id="PF02449"/>
    </source>
</evidence>
<dbReference type="InterPro" id="IPR013529">
    <property type="entry name" value="Glyco_hydro_42_N"/>
</dbReference>
<dbReference type="PANTHER" id="PTHR36447">
    <property type="entry name" value="BETA-GALACTOSIDASE GANA"/>
    <property type="match status" value="1"/>
</dbReference>
<evidence type="ECO:0000313" key="10">
    <source>
        <dbReference type="EMBL" id="RDI70009.1"/>
    </source>
</evidence>
<evidence type="ECO:0000259" key="9">
    <source>
        <dbReference type="Pfam" id="PF08532"/>
    </source>
</evidence>
<comment type="catalytic activity">
    <reaction evidence="1">
        <text>Hydrolysis of terminal non-reducing beta-D-galactose residues in beta-D-galactosides.</text>
        <dbReference type="EC" id="3.2.1.23"/>
    </reaction>
</comment>
<accession>A0A1H1FNL9</accession>
<dbReference type="SUPFAM" id="SSF52317">
    <property type="entry name" value="Class I glutamine amidotransferase-like"/>
    <property type="match status" value="1"/>
</dbReference>
<dbReference type="EMBL" id="QQST01000002">
    <property type="protein sequence ID" value="RDI70009.1"/>
    <property type="molecule type" value="Genomic_DNA"/>
</dbReference>
<dbReference type="GO" id="GO:0046872">
    <property type="term" value="F:metal ion binding"/>
    <property type="evidence" value="ECO:0007669"/>
    <property type="project" value="UniProtKB-KW"/>
</dbReference>
<dbReference type="InterPro" id="IPR013780">
    <property type="entry name" value="Glyco_hydro_b"/>
</dbReference>
<dbReference type="Gene3D" id="2.60.40.1180">
    <property type="entry name" value="Golgi alpha-mannosidase II"/>
    <property type="match status" value="1"/>
</dbReference>
<proteinExistence type="inferred from homology"/>
<evidence type="ECO:0000256" key="7">
    <source>
        <dbReference type="ARBA" id="ARBA00023295"/>
    </source>
</evidence>
<dbReference type="CDD" id="cd03143">
    <property type="entry name" value="A4_beta-galactosidase_middle_domain"/>
    <property type="match status" value="1"/>
</dbReference>
<dbReference type="OrthoDB" id="85141at2157"/>
<protein>
    <recommendedName>
        <fullName evidence="3">beta-galactosidase</fullName>
        <ecNumber evidence="3">3.2.1.23</ecNumber>
    </recommendedName>
</protein>
<dbReference type="InterPro" id="IPR013738">
    <property type="entry name" value="Beta_galactosidase_Trimer"/>
</dbReference>
<organism evidence="11 12">
    <name type="scientific">Halopelagius longus</name>
    <dbReference type="NCBI Taxonomy" id="1236180"/>
    <lineage>
        <taxon>Archaea</taxon>
        <taxon>Methanobacteriati</taxon>
        <taxon>Methanobacteriota</taxon>
        <taxon>Stenosarchaea group</taxon>
        <taxon>Halobacteria</taxon>
        <taxon>Halobacteriales</taxon>
        <taxon>Haloferacaceae</taxon>
    </lineage>
</organism>
<evidence type="ECO:0000313" key="12">
    <source>
        <dbReference type="Proteomes" id="UP000199289"/>
    </source>
</evidence>
<reference evidence="11" key="2">
    <citation type="submission" date="2016-10" db="EMBL/GenBank/DDBJ databases">
        <authorList>
            <person name="de Groot N.N."/>
        </authorList>
    </citation>
    <scope>NUCLEOTIDE SEQUENCE [LARGE SCALE GENOMIC DNA]</scope>
    <source>
        <strain evidence="11">CGMCC 1.12397</strain>
    </source>
</reference>
<dbReference type="GO" id="GO:0005975">
    <property type="term" value="P:carbohydrate metabolic process"/>
    <property type="evidence" value="ECO:0007669"/>
    <property type="project" value="InterPro"/>
</dbReference>
<keyword evidence="13" id="KW-1185">Reference proteome</keyword>
<evidence type="ECO:0000256" key="1">
    <source>
        <dbReference type="ARBA" id="ARBA00001412"/>
    </source>
</evidence>
<evidence type="ECO:0000256" key="6">
    <source>
        <dbReference type="ARBA" id="ARBA00022833"/>
    </source>
</evidence>
<evidence type="ECO:0000313" key="13">
    <source>
        <dbReference type="Proteomes" id="UP000255421"/>
    </source>
</evidence>
<dbReference type="SUPFAM" id="SSF51445">
    <property type="entry name" value="(Trans)glycosidases"/>
    <property type="match status" value="1"/>
</dbReference>
<dbReference type="InterPro" id="IPR029062">
    <property type="entry name" value="Class_I_gatase-like"/>
</dbReference>
<feature type="domain" description="Glycoside hydrolase family 42 N-terminal" evidence="8">
    <location>
        <begin position="6"/>
        <end position="396"/>
    </location>
</feature>
<evidence type="ECO:0000256" key="4">
    <source>
        <dbReference type="ARBA" id="ARBA00022723"/>
    </source>
</evidence>
<dbReference type="InterPro" id="IPR003476">
    <property type="entry name" value="Glyco_hydro_42"/>
</dbReference>
<gene>
    <name evidence="10" type="ORF">DWB78_15365</name>
    <name evidence="11" type="ORF">SAMN05216278_3317</name>
</gene>
<dbReference type="Pfam" id="PF02449">
    <property type="entry name" value="Glyco_hydro_42"/>
    <property type="match status" value="1"/>
</dbReference>
<feature type="domain" description="Beta-galactosidase trimerisation" evidence="9">
    <location>
        <begin position="406"/>
        <end position="608"/>
    </location>
</feature>
<keyword evidence="4" id="KW-0479">Metal-binding</keyword>
<dbReference type="Gene3D" id="3.40.50.880">
    <property type="match status" value="1"/>
</dbReference>
<keyword evidence="7" id="KW-0326">Glycosidase</keyword>
<reference evidence="10 13" key="3">
    <citation type="submission" date="2018-07" db="EMBL/GenBank/DDBJ databases">
        <title>Genome sequence of extremly halophilic archaeon Halopelagius longus strain BC12-B1.</title>
        <authorList>
            <person name="Zhang X."/>
        </authorList>
    </citation>
    <scope>NUCLEOTIDE SEQUENCE [LARGE SCALE GENOMIC DNA]</scope>
    <source>
        <strain evidence="10 13">BC12-B1</strain>
    </source>
</reference>
<dbReference type="PIRSF" id="PIRSF001084">
    <property type="entry name" value="B-galactosidase"/>
    <property type="match status" value="1"/>
</dbReference>
<sequence>MNTGVCYFPEHWDREQWEADIERMAESGIEYVRMAEFSWNRMEPEPGVYEFEWLEEAVNLVGDSGMKAVLCTPTATPPKWLLDEYPSIRQEGRDGTPREFGSRRHYCFNSPVYRRESRRIIEKMAARFADDEYVAGWQTDNEFGCHDTTRCYCDDCASAFRTWLREKYDSVDALNEAWGNAFWSQEYGSFAEVDLPGPTPAQDQHHPSRLLEYKRFASDSVAEYNRLHTGILREANSEWFVTHNFMGNFPDIDAFSVSEDLSFAAWDCYPTLFSQQIPDAPDPASEEGATFQRVGDPDMIGMNHALYRGASDGPFWVMESQSGDIRAYPYSAEPADGMVRLWSHQAVAHGCDVVSYFRWRRCRFGQEQYWGGLNNYDGSPDRGLAEATEAAEDFAELPNLDAPSGDVAMLVDYDSLWALETEPHTPEFHYFAHLRAYYRAFRSRGVTVDLVPASRDVSEYAAVVAPSLHLVDQELSERLAEYVSDGGELLLTIRTAMKDEYHKLRDELAPGPLAEPLGARVGQHESLAPGLEKRVRYDGETYEYRTWAEWLTADEATVVGRHETGVAEGEPAIVRNDYGNGHAAYAGVWPEAELADAITTTLLERADVPFGERLPEFVRLAERDGYTWVLNFRAEPLEIDPGNRTPTLGGTTIRGRDLAIVDAPPHEIDLIEEG</sequence>
<dbReference type="InterPro" id="IPR017853">
    <property type="entry name" value="GH"/>
</dbReference>
<comment type="similarity">
    <text evidence="2">Belongs to the glycosyl hydrolase 42 family.</text>
</comment>